<dbReference type="PIRSF" id="PIRSF016958">
    <property type="entry name" value="DUF858_MeTrfase_lik"/>
    <property type="match status" value="1"/>
</dbReference>
<accession>A0A384ZCM4</accession>
<evidence type="ECO:0000256" key="6">
    <source>
        <dbReference type="ARBA" id="ARBA00039449"/>
    </source>
</evidence>
<feature type="binding site" evidence="11">
    <location>
        <position position="114"/>
    </location>
    <ligand>
        <name>S-adenosyl-L-methionine</name>
        <dbReference type="ChEBI" id="CHEBI:59789"/>
    </ligand>
</feature>
<evidence type="ECO:0000256" key="10">
    <source>
        <dbReference type="ARBA" id="ARBA00048167"/>
    </source>
</evidence>
<dbReference type="OMA" id="PVRMYCL"/>
<evidence type="ECO:0000256" key="2">
    <source>
        <dbReference type="ARBA" id="ARBA00022603"/>
    </source>
</evidence>
<dbReference type="KEGG" id="dme:Dmel_CG1675"/>
<organism evidence="13 15">
    <name type="scientific">Drosophila melanogaster</name>
    <name type="common">Fruit fly</name>
    <dbReference type="NCBI Taxonomy" id="7227"/>
    <lineage>
        <taxon>Eukaryota</taxon>
        <taxon>Metazoa</taxon>
        <taxon>Ecdysozoa</taxon>
        <taxon>Arthropoda</taxon>
        <taxon>Hexapoda</taxon>
        <taxon>Insecta</taxon>
        <taxon>Pterygota</taxon>
        <taxon>Neoptera</taxon>
        <taxon>Endopterygota</taxon>
        <taxon>Diptera</taxon>
        <taxon>Brachycera</taxon>
        <taxon>Muscomorpha</taxon>
        <taxon>Ephydroidea</taxon>
        <taxon>Drosophilidae</taxon>
        <taxon>Drosophila</taxon>
        <taxon>Sophophora</taxon>
    </lineage>
</organism>
<dbReference type="InterPro" id="IPR029063">
    <property type="entry name" value="SAM-dependent_MTases_sf"/>
</dbReference>
<dbReference type="Bgee" id="FBgn0033457">
    <property type="expression patterns" value="Expressed in adult abdomen and 68 other cell types or tissues"/>
</dbReference>
<feature type="binding site" evidence="11">
    <location>
        <position position="182"/>
    </location>
    <ligand>
        <name>S-adenosyl-L-methionine</name>
        <dbReference type="ChEBI" id="CHEBI:59789"/>
    </ligand>
</feature>
<dbReference type="RefSeq" id="NP_610528.1">
    <property type="nucleotide sequence ID" value="NM_136684.3"/>
</dbReference>
<keyword evidence="4 11" id="KW-0949">S-adenosyl-L-methionine</keyword>
<reference evidence="13 15" key="6">
    <citation type="journal article" date="2005" name="PLoS Comput. Biol.">
        <title>Combined evidence annotation of transposable elements in genome sequences.</title>
        <authorList>
            <person name="Quesneville H."/>
            <person name="Bergman C.M."/>
            <person name="Andrieu O."/>
            <person name="Autard D."/>
            <person name="Nouaud D."/>
            <person name="Ashburner M."/>
            <person name="Anxolabehere D."/>
        </authorList>
    </citation>
    <scope>NUCLEOTIDE SEQUENCE [LARGE SCALE GENOMIC DNA]</scope>
    <source>
        <strain evidence="15">Berkeley</strain>
    </source>
</reference>
<dbReference type="GO" id="GO:0071885">
    <property type="term" value="F:N-terminal protein N-methyltransferase activity"/>
    <property type="evidence" value="ECO:0007669"/>
    <property type="project" value="UniProtKB-EC"/>
</dbReference>
<dbReference type="FlyBase" id="FBgn0033457">
    <property type="gene designation" value="Ntmt"/>
</dbReference>
<comment type="similarity">
    <text evidence="1">Belongs to the methyltransferase superfamily. NTM1 family.</text>
</comment>
<evidence type="ECO:0000313" key="14">
    <source>
        <dbReference type="FlyBase" id="FBgn0033457"/>
    </source>
</evidence>
<comment type="catalytic activity">
    <reaction evidence="10">
        <text>N-terminal L-alanyl-L-prolyl-L-lysyl-[protein] + 3 S-adenosyl-L-methionine = N-terminal N,N,N-trimethyl-L-alanyl-L-prolyl-L-lysyl-[protein] + 3 S-adenosyl-L-homocysteine + 3 H(+)</text>
        <dbReference type="Rhea" id="RHEA:54712"/>
        <dbReference type="Rhea" id="RHEA-COMP:13785"/>
        <dbReference type="Rhea" id="RHEA-COMP:13971"/>
        <dbReference type="ChEBI" id="CHEBI:15378"/>
        <dbReference type="ChEBI" id="CHEBI:57856"/>
        <dbReference type="ChEBI" id="CHEBI:59789"/>
        <dbReference type="ChEBI" id="CHEBI:138057"/>
        <dbReference type="ChEBI" id="CHEBI:138315"/>
        <dbReference type="EC" id="2.1.1.244"/>
    </reaction>
</comment>
<reference evidence="13 15" key="7">
    <citation type="journal article" date="2007" name="Science">
        <title>The Release 5.1 annotation of Drosophila melanogaster heterochromatin.</title>
        <authorList>
            <person name="Smith C.D."/>
            <person name="Shu S."/>
            <person name="Mungall C.J."/>
            <person name="Karpen G.H."/>
        </authorList>
    </citation>
    <scope>NUCLEOTIDE SEQUENCE [LARGE SCALE GENOMIC DNA]</scope>
    <source>
        <strain evidence="15">Berkeley</strain>
    </source>
</reference>
<keyword evidence="15" id="KW-1185">Reference proteome</keyword>
<reference evidence="13 15" key="4">
    <citation type="journal article" date="2002" name="Genome Biol.">
        <title>The transposable elements of the Drosophila melanogaster euchromatin: a genomics perspective.</title>
        <authorList>
            <person name="Kaminker J.S."/>
            <person name="Bergman C.M."/>
            <person name="Kronmiller B."/>
            <person name="Carlson J."/>
            <person name="Svirskas R."/>
            <person name="Patel S."/>
            <person name="Frise E."/>
            <person name="Wheeler D.A."/>
            <person name="Lewis S.E."/>
            <person name="Rubin G.M."/>
            <person name="Ashburner M."/>
            <person name="Celniker S.E."/>
        </authorList>
    </citation>
    <scope>NUCLEOTIDE SEQUENCE [LARGE SCALE GENOMIC DNA]</scope>
    <source>
        <strain evidence="15">Berkeley</strain>
    </source>
</reference>
<evidence type="ECO:0000256" key="5">
    <source>
        <dbReference type="ARBA" id="ARBA00039112"/>
    </source>
</evidence>
<dbReference type="ExpressionAtlas" id="A0A384ZCM4">
    <property type="expression patterns" value="baseline and differential"/>
</dbReference>
<dbReference type="Proteomes" id="UP000000803">
    <property type="component" value="Chromosome 2R"/>
</dbReference>
<dbReference type="PANTHER" id="PTHR12753">
    <property type="entry name" value="AD-003 - RELATED"/>
    <property type="match status" value="1"/>
</dbReference>
<reference evidence="13 15" key="2">
    <citation type="journal article" date="2002" name="Genome Biol.">
        <title>Finishing a whole-genome shotgun: release 3 of the Drosophila melanogaster euchromatic genome sequence.</title>
        <authorList>
            <person name="Celniker S.E."/>
            <person name="Wheeler D.A."/>
            <person name="Kronmiller B."/>
            <person name="Carlson J.W."/>
            <person name="Halpern A."/>
            <person name="Patel S."/>
            <person name="Adams M."/>
            <person name="Champe M."/>
            <person name="Dugan S.P."/>
            <person name="Frise E."/>
            <person name="Hodgson A."/>
            <person name="George R.A."/>
            <person name="Hoskins R.A."/>
            <person name="Laverty T."/>
            <person name="Muzny D.M."/>
            <person name="Nelson C.R."/>
            <person name="Pacleb J.M."/>
            <person name="Park S."/>
            <person name="Pfeiffer B.D."/>
            <person name="Richards S."/>
            <person name="Sodergren E.J."/>
            <person name="Svirskas R."/>
            <person name="Tabor P.E."/>
            <person name="Wan K."/>
            <person name="Stapleton M."/>
            <person name="Sutton G.G."/>
            <person name="Venter C."/>
            <person name="Weinstock G."/>
            <person name="Scherer S.E."/>
            <person name="Myers E.W."/>
            <person name="Gibbs R.A."/>
            <person name="Rubin G.M."/>
        </authorList>
    </citation>
    <scope>NUCLEOTIDE SEQUENCE [LARGE SCALE GENOMIC DNA]</scope>
    <source>
        <strain evidence="15">Berkeley</strain>
    </source>
</reference>
<dbReference type="SMR" id="A0A384ZCM4"/>
<dbReference type="CDD" id="cd02440">
    <property type="entry name" value="AdoMet_MTases"/>
    <property type="match status" value="1"/>
</dbReference>
<name>A0A384ZCM4_DROME</name>
<evidence type="ECO:0000256" key="1">
    <source>
        <dbReference type="ARBA" id="ARBA00009059"/>
    </source>
</evidence>
<evidence type="ECO:0000256" key="12">
    <source>
        <dbReference type="SAM" id="MobiDB-lite"/>
    </source>
</evidence>
<sequence>MTTTLEEQLSDKLQMMDETTDKVQGSSKQKDDSSIAASSDAKTASPSSSDSSTKVAAPESEFYNKAQKYWSEVPATVNGMLGGLGYISAIDIQGSNVFLREIRVPGNRLALDCGAGIGRVTRNLLIPRFSCVDLVEQDPAFADKAREYCTSEDGSRGKVGQIYNVGLQKFTPTQQYDLVWTQWVLGHLTDRDLVSFFRRIKQGLAPGAFLCLKENVSSSKKTVEDRNDSSVTRPLDSYEHFLKEAGFRIVRKVKQQNFPKGLFPVYMIACKPVSKE</sequence>
<keyword evidence="3 13" id="KW-0808">Transferase</keyword>
<dbReference type="AlphaFoldDB" id="A0A384ZCM4"/>
<reference evidence="13 15" key="11">
    <citation type="journal article" date="2015" name="Genome Res.">
        <title>The Release 6 reference sequence of the Drosophila melanogaster genome.</title>
        <authorList>
            <person name="Hoskins R.A."/>
            <person name="Carlson J.W."/>
            <person name="Wan K.H."/>
            <person name="Park S."/>
            <person name="Mendez I."/>
            <person name="Galle S.E."/>
            <person name="Booth B.W."/>
            <person name="Pfeiffer B.D."/>
            <person name="George R.A."/>
            <person name="Svirskas R."/>
            <person name="Krzywinski M."/>
            <person name="Schein J."/>
            <person name="Accardo M.C."/>
            <person name="Damia E."/>
            <person name="Messina G."/>
            <person name="Mendez-Lago M."/>
            <person name="de Pablos B."/>
            <person name="Demakova O.V."/>
            <person name="Andreyeva E.N."/>
            <person name="Boldyreva L.V."/>
            <person name="Marra M."/>
            <person name="Carvalho A.B."/>
            <person name="Dimitri P."/>
            <person name="Villasante A."/>
            <person name="Zhimulev I.F."/>
            <person name="Rubin G.M."/>
            <person name="Karpen G.H."/>
            <person name="Celniker S.E."/>
        </authorList>
    </citation>
    <scope>NUCLEOTIDE SEQUENCE [LARGE SCALE GENOMIC DNA]</scope>
    <source>
        <strain evidence="15">Berkeley</strain>
    </source>
</reference>
<dbReference type="DNASU" id="36022"/>
<dbReference type="RefSeq" id="NP_001350855.1">
    <property type="nucleotide sequence ID" value="NM_001363929.1"/>
</dbReference>
<dbReference type="EMBL" id="AE013599">
    <property type="protein sequence ID" value="AWM95304.1"/>
    <property type="molecule type" value="Genomic_DNA"/>
</dbReference>
<dbReference type="GO" id="GO:0032259">
    <property type="term" value="P:methylation"/>
    <property type="evidence" value="ECO:0007669"/>
    <property type="project" value="UniProtKB-KW"/>
</dbReference>
<dbReference type="VEuPathDB" id="VectorBase:FBgn0033457"/>
<comment type="catalytic activity">
    <reaction evidence="8">
        <text>N-terminal L-seryl-L-prolyl-L-lysyl-[protein] + 3 S-adenosyl-L-methionine = N-terminal N,N,N-trimethyl-L-seryl-L-prolyl-L-lysyl-[protein] + 3 S-adenosyl-L-homocysteine + 3 H(+)</text>
        <dbReference type="Rhea" id="RHEA:54724"/>
        <dbReference type="Rhea" id="RHEA-COMP:13789"/>
        <dbReference type="Rhea" id="RHEA-COMP:13973"/>
        <dbReference type="ChEBI" id="CHEBI:15378"/>
        <dbReference type="ChEBI" id="CHEBI:57856"/>
        <dbReference type="ChEBI" id="CHEBI:59789"/>
        <dbReference type="ChEBI" id="CHEBI:138061"/>
        <dbReference type="ChEBI" id="CHEBI:138317"/>
        <dbReference type="EC" id="2.1.1.244"/>
    </reaction>
</comment>
<reference evidence="13 15" key="8">
    <citation type="journal article" date="2007" name="Science">
        <title>Sequence finishing and mapping of Drosophila melanogaster heterochromatin.</title>
        <authorList>
            <person name="Hoskins R.A."/>
            <person name="Carlson J.W."/>
            <person name="Kennedy C."/>
            <person name="Acevedo D."/>
            <person name="Evans-Holm M."/>
            <person name="Frise E."/>
            <person name="Wan K.H."/>
            <person name="Park S."/>
            <person name="Mendez-Lago M."/>
            <person name="Rossi F."/>
            <person name="Villasante A."/>
            <person name="Dimitri P."/>
            <person name="Karpen G.H."/>
            <person name="Celniker S.E."/>
        </authorList>
    </citation>
    <scope>NUCLEOTIDE SEQUENCE [LARGE SCALE GENOMIC DNA]</scope>
    <source>
        <strain evidence="15">Berkeley</strain>
    </source>
</reference>
<feature type="binding site" evidence="11">
    <location>
        <position position="119"/>
    </location>
    <ligand>
        <name>S-adenosyl-L-methionine</name>
        <dbReference type="ChEBI" id="CHEBI:59789"/>
    </ligand>
</feature>
<dbReference type="SUPFAM" id="SSF53335">
    <property type="entry name" value="S-adenosyl-L-methionine-dependent methyltransferases"/>
    <property type="match status" value="1"/>
</dbReference>
<evidence type="ECO:0000256" key="4">
    <source>
        <dbReference type="ARBA" id="ARBA00022691"/>
    </source>
</evidence>
<dbReference type="FunFam" id="3.40.50.150:FF:000025">
    <property type="entry name" value="N-terminal Xaa-Pro-Lys N-methyltransferase 1"/>
    <property type="match status" value="1"/>
</dbReference>
<reference evidence="13 15" key="5">
    <citation type="journal article" date="2002" name="Genome Biol.">
        <title>Heterochromatic sequences in a Drosophila whole-genome shotgun assembly.</title>
        <authorList>
            <person name="Hoskins R.A."/>
            <person name="Smith C.D."/>
            <person name="Carlson J.W."/>
            <person name="Carvalho A.B."/>
            <person name="Halpern A."/>
            <person name="Kaminker J.S."/>
            <person name="Kennedy C."/>
            <person name="Mungall C.J."/>
            <person name="Sullivan B.A."/>
            <person name="Sutton G.G."/>
            <person name="Yasuhara J.C."/>
            <person name="Wakimoto B.T."/>
            <person name="Myers E.W."/>
            <person name="Celniker S.E."/>
            <person name="Rubin G.M."/>
            <person name="Karpen G.H."/>
        </authorList>
    </citation>
    <scope>NUCLEOTIDE SEQUENCE [LARGE SCALE GENOMIC DNA]</scope>
    <source>
        <strain evidence="15">Berkeley</strain>
    </source>
</reference>
<feature type="binding site" evidence="11">
    <location>
        <begin position="167"/>
        <end position="168"/>
    </location>
    <ligand>
        <name>S-adenosyl-L-methionine</name>
        <dbReference type="ChEBI" id="CHEBI:59789"/>
    </ligand>
</feature>
<evidence type="ECO:0000313" key="15">
    <source>
        <dbReference type="Proteomes" id="UP000000803"/>
    </source>
</evidence>
<evidence type="ECO:0000256" key="11">
    <source>
        <dbReference type="PIRSR" id="PIRSR016958-1"/>
    </source>
</evidence>
<dbReference type="EC" id="2.1.1.244" evidence="5"/>
<keyword evidence="2 13" id="KW-0489">Methyltransferase</keyword>
<reference evidence="13 15" key="9">
    <citation type="journal article" date="2015" name="G3 (Bethesda)">
        <title>Gene Model Annotations for Drosophila melanogaster: Impact of High-Throughput Data.</title>
        <authorList>
            <consortium name="FlyBase Consortium"/>
            <person name="Matthews B.B."/>
            <person name="Dos Santos G."/>
            <person name="Crosby M.A."/>
            <person name="Emmert D.B."/>
            <person name="St Pierre S.E."/>
            <person name="Gramates L.S."/>
            <person name="Zhou P."/>
            <person name="Schroeder A.J."/>
            <person name="Falls K."/>
            <person name="Strelets V."/>
            <person name="Russo S.M."/>
            <person name="Gelbart W.M."/>
            <person name="null"/>
        </authorList>
    </citation>
    <scope>NUCLEOTIDE SEQUENCE [LARGE SCALE GENOMIC DNA]</scope>
    <source>
        <strain evidence="15">Berkeley</strain>
    </source>
</reference>
<dbReference type="PANTHER" id="PTHR12753:SF0">
    <property type="entry name" value="ALPHA N-TERMINAL PROTEIN METHYLTRANSFERASE 1"/>
    <property type="match status" value="1"/>
</dbReference>
<dbReference type="Gene3D" id="3.40.50.150">
    <property type="entry name" value="Vaccinia Virus protein VP39"/>
    <property type="match status" value="1"/>
</dbReference>
<evidence type="ECO:0000256" key="3">
    <source>
        <dbReference type="ARBA" id="ARBA00022679"/>
    </source>
</evidence>
<dbReference type="OrthoDB" id="1298661at2759"/>
<feature type="compositionally biased region" description="Low complexity" evidence="12">
    <location>
        <begin position="34"/>
        <end position="57"/>
    </location>
</feature>
<evidence type="ECO:0000256" key="8">
    <source>
        <dbReference type="ARBA" id="ARBA00047306"/>
    </source>
</evidence>
<proteinExistence type="inferred from homology"/>
<dbReference type="Pfam" id="PF05891">
    <property type="entry name" value="Methyltransf_PK"/>
    <property type="match status" value="1"/>
</dbReference>
<dbReference type="InterPro" id="IPR008576">
    <property type="entry name" value="MeTrfase_NTM1"/>
</dbReference>
<evidence type="ECO:0000256" key="7">
    <source>
        <dbReference type="ARBA" id="ARBA00043129"/>
    </source>
</evidence>
<gene>
    <name evidence="13 14" type="primary">Ntmt</name>
    <name evidence="13" type="synonym">Dmel\CG1675</name>
    <name evidence="13" type="synonym">dNTMT</name>
    <name evidence="13 14" type="ORF">CG1675</name>
    <name evidence="13" type="ORF">Dmel_CG1675</name>
</gene>
<evidence type="ECO:0000256" key="9">
    <source>
        <dbReference type="ARBA" id="ARBA00047885"/>
    </source>
</evidence>
<reference evidence="13 15" key="3">
    <citation type="journal article" date="2002" name="Genome Biol.">
        <title>Annotation of the Drosophila melanogaster euchromatic genome: a systematic review.</title>
        <authorList>
            <person name="Misra S."/>
            <person name="Crosby M.A."/>
            <person name="Mungall C.J."/>
            <person name="Matthews B.B."/>
            <person name="Campbell K.S."/>
            <person name="Hradecky P."/>
            <person name="Huang Y."/>
            <person name="Kaminker J.S."/>
            <person name="Millburn G.H."/>
            <person name="Prochnik S.E."/>
            <person name="Smith C.D."/>
            <person name="Tupy J.L."/>
            <person name="Whitfied E.J."/>
            <person name="Bayraktaroglu L."/>
            <person name="Berman B.P."/>
            <person name="Bettencourt B.R."/>
            <person name="Celniker S.E."/>
            <person name="de Grey A.D."/>
            <person name="Drysdale R.A."/>
            <person name="Harris N.L."/>
            <person name="Richter J."/>
            <person name="Russo S."/>
            <person name="Schroeder A.J."/>
            <person name="Shu S.Q."/>
            <person name="Stapleton M."/>
            <person name="Yamada C."/>
            <person name="Ashburner M."/>
            <person name="Gelbart W.M."/>
            <person name="Rubin G.M."/>
            <person name="Lewis S.E."/>
        </authorList>
    </citation>
    <scope>GENOME REANNOTATION</scope>
    <source>
        <strain evidence="15">Berkeley</strain>
    </source>
</reference>
<reference evidence="13 15" key="10">
    <citation type="journal article" date="2015" name="G3 (Bethesda)">
        <title>Gene Model Annotations for Drosophila melanogaster: The Rule-Benders.</title>
        <authorList>
            <consortium name="FlyBase Consortium"/>
            <person name="Crosby M.A."/>
            <person name="Gramates L.S."/>
            <person name="Dos Santos G."/>
            <person name="Matthews B.B."/>
            <person name="St Pierre S.E."/>
            <person name="Zhou P."/>
            <person name="Schroeder A.J."/>
            <person name="Falls K."/>
            <person name="Emmert D.B."/>
            <person name="Russo S.M."/>
            <person name="Gelbart W.M."/>
            <person name="null"/>
        </authorList>
    </citation>
    <scope>NUCLEOTIDE SEQUENCE [LARGE SCALE GENOMIC DNA]</scope>
    <source>
        <strain evidence="15">Berkeley</strain>
    </source>
</reference>
<dbReference type="GeneID" id="36022"/>
<comment type="catalytic activity">
    <reaction evidence="9">
        <text>N-terminal L-prolyl-L-prolyl-L-lysyl-[protein] + 2 S-adenosyl-L-methionine = N-terminal N,N-dimethyl-L-prolyl-L-prolyl-L-lysyl-[protein] + 2 S-adenosyl-L-homocysteine + 2 H(+)</text>
        <dbReference type="Rhea" id="RHEA:54736"/>
        <dbReference type="Rhea" id="RHEA-COMP:13787"/>
        <dbReference type="Rhea" id="RHEA-COMP:13974"/>
        <dbReference type="ChEBI" id="CHEBI:15378"/>
        <dbReference type="ChEBI" id="CHEBI:57856"/>
        <dbReference type="ChEBI" id="CHEBI:59789"/>
        <dbReference type="ChEBI" id="CHEBI:138059"/>
        <dbReference type="ChEBI" id="CHEBI:138318"/>
        <dbReference type="EC" id="2.1.1.244"/>
    </reaction>
</comment>
<feature type="region of interest" description="Disordered" evidence="12">
    <location>
        <begin position="1"/>
        <end position="57"/>
    </location>
</feature>
<reference evidence="13 15" key="1">
    <citation type="journal article" date="2000" name="Science">
        <title>The genome sequence of Drosophila melanogaster.</title>
        <authorList>
            <person name="Adams M.D."/>
            <person name="Celniker S.E."/>
            <person name="Holt R.A."/>
            <person name="Evans C.A."/>
            <person name="Gocayne J.D."/>
            <person name="Amanatides P.G."/>
            <person name="Scherer S.E."/>
            <person name="Li P.W."/>
            <person name="Hoskins R.A."/>
            <person name="Galle R.F."/>
            <person name="George R.A."/>
            <person name="Lewis S.E."/>
            <person name="Richards S."/>
            <person name="Ashburner M."/>
            <person name="Henderson S.N."/>
            <person name="Sutton G.G."/>
            <person name="Wortman J.R."/>
            <person name="Yandell M.D."/>
            <person name="Zhang Q."/>
            <person name="Chen L.X."/>
            <person name="Brandon R.C."/>
            <person name="Rogers Y.H."/>
            <person name="Blazej R.G."/>
            <person name="Champe M."/>
            <person name="Pfeiffer B.D."/>
            <person name="Wan K.H."/>
            <person name="Doyle C."/>
            <person name="Baxter E.G."/>
            <person name="Helt G."/>
            <person name="Nelson C.R."/>
            <person name="Gabor G.L."/>
            <person name="Abril J.F."/>
            <person name="Agbayani A."/>
            <person name="An H.J."/>
            <person name="Andrews-Pfannkoch C."/>
            <person name="Baldwin D."/>
            <person name="Ballew R.M."/>
            <person name="Basu A."/>
            <person name="Baxendale J."/>
            <person name="Bayraktaroglu L."/>
            <person name="Beasley E.M."/>
            <person name="Beeson K.Y."/>
            <person name="Benos P.V."/>
            <person name="Berman B.P."/>
            <person name="Bhandari D."/>
            <person name="Bolshakov S."/>
            <person name="Borkova D."/>
            <person name="Botchan M.R."/>
            <person name="Bouck J."/>
            <person name="Brokstein P."/>
            <person name="Brottier P."/>
            <person name="Burtis K.C."/>
            <person name="Busam D.A."/>
            <person name="Butler H."/>
            <person name="Cadieu E."/>
            <person name="Center A."/>
            <person name="Chandra I."/>
            <person name="Cherry J.M."/>
            <person name="Cawley S."/>
            <person name="Dahlke C."/>
            <person name="Davenport L.B."/>
            <person name="Davies P."/>
            <person name="de Pablos B."/>
            <person name="Delcher A."/>
            <person name="Deng Z."/>
            <person name="Mays A.D."/>
            <person name="Dew I."/>
            <person name="Dietz S.M."/>
            <person name="Dodson K."/>
            <person name="Doup L.E."/>
            <person name="Downes M."/>
            <person name="Dugan-Rocha S."/>
            <person name="Dunkov B.C."/>
            <person name="Dunn P."/>
            <person name="Durbin K.J."/>
            <person name="Evangelista C.C."/>
            <person name="Ferraz C."/>
            <person name="Ferriera S."/>
            <person name="Fleischmann W."/>
            <person name="Fosler C."/>
            <person name="Gabrielian A.E."/>
            <person name="Garg N.S."/>
            <person name="Gelbart W.M."/>
            <person name="Glasser K."/>
            <person name="Glodek A."/>
            <person name="Gong F."/>
            <person name="Gorrell J.H."/>
            <person name="Gu Z."/>
            <person name="Guan P."/>
            <person name="Harris M."/>
            <person name="Harris N.L."/>
            <person name="Harvey D."/>
            <person name="Heiman T.J."/>
            <person name="Hernandez J.R."/>
            <person name="Houck J."/>
            <person name="Hostin D."/>
            <person name="Houston K.A."/>
            <person name="Howland T.J."/>
            <person name="Wei M.H."/>
            <person name="Ibegwam C."/>
            <person name="Jalali M."/>
            <person name="Kalush F."/>
            <person name="Karpen G.H."/>
            <person name="Ke Z."/>
            <person name="Kennison J.A."/>
            <person name="Ketchum K.A."/>
            <person name="Kimmel B.E."/>
            <person name="Kodira C.D."/>
            <person name="Kraft C."/>
            <person name="Kravitz S."/>
            <person name="Kulp D."/>
            <person name="Lai Z."/>
            <person name="Lasko P."/>
            <person name="Lei Y."/>
            <person name="Levitsky A.A."/>
            <person name="Li J."/>
            <person name="Li Z."/>
            <person name="Liang Y."/>
            <person name="Lin X."/>
            <person name="Liu X."/>
            <person name="Mattei B."/>
            <person name="McIntosh T.C."/>
            <person name="McLeod M.P."/>
            <person name="McPherson D."/>
            <person name="Merkulov G."/>
            <person name="Milshina N.V."/>
            <person name="Mobarry C."/>
            <person name="Morris J."/>
            <person name="Moshrefi A."/>
            <person name="Mount S.M."/>
            <person name="Moy M."/>
            <person name="Murphy B."/>
            <person name="Murphy L."/>
            <person name="Muzny D.M."/>
            <person name="Nelson D.L."/>
            <person name="Nelson D.R."/>
            <person name="Nelson K.A."/>
            <person name="Nixon K."/>
            <person name="Nusskern D.R."/>
            <person name="Pacleb J.M."/>
            <person name="Palazzolo M."/>
            <person name="Pittman G.S."/>
            <person name="Pan S."/>
            <person name="Pollard J."/>
            <person name="Puri V."/>
            <person name="Reese M.G."/>
            <person name="Reinert K."/>
            <person name="Remington K."/>
            <person name="Saunders R.D."/>
            <person name="Scheeler F."/>
            <person name="Shen H."/>
            <person name="Shue B.C."/>
            <person name="Siden-Kiamos I."/>
            <person name="Simpson M."/>
            <person name="Skupski M.P."/>
            <person name="Smith T."/>
            <person name="Spier E."/>
            <person name="Spradling A.C."/>
            <person name="Stapleton M."/>
            <person name="Strong R."/>
            <person name="Sun E."/>
            <person name="Svirskas R."/>
            <person name="Tector C."/>
            <person name="Turner R."/>
            <person name="Venter E."/>
            <person name="Wang A.H."/>
            <person name="Wang X."/>
            <person name="Wang Z.Y."/>
            <person name="Wassarman D.A."/>
            <person name="Weinstock G.M."/>
            <person name="Weissenbach J."/>
            <person name="Williams S.M."/>
            <person name="WoodageT"/>
            <person name="Worley K.C."/>
            <person name="Wu D."/>
            <person name="Yang S."/>
            <person name="Yao Q.A."/>
            <person name="Ye J."/>
            <person name="Yeh R.F."/>
            <person name="Zaveri J.S."/>
            <person name="Zhan M."/>
            <person name="Zhang G."/>
            <person name="Zhao Q."/>
            <person name="Zheng L."/>
            <person name="Zheng X.H."/>
            <person name="Zhong F.N."/>
            <person name="Zhong W."/>
            <person name="Zhou X."/>
            <person name="Zhu S."/>
            <person name="Zhu X."/>
            <person name="Smith H.O."/>
            <person name="Gibbs R.A."/>
            <person name="Myers E.W."/>
            <person name="Rubin G.M."/>
            <person name="Venter J.C."/>
        </authorList>
    </citation>
    <scope>NUCLEOTIDE SEQUENCE [LARGE SCALE GENOMIC DNA]</scope>
    <source>
        <strain evidence="15">Berkeley</strain>
    </source>
</reference>
<dbReference type="AGR" id="FB:FBgn0033457"/>
<protein>
    <recommendedName>
        <fullName evidence="6">Alpha N-terminal protein methyltransferase 1</fullName>
        <ecNumber evidence="5">2.1.1.244</ecNumber>
    </recommendedName>
    <alternativeName>
        <fullName evidence="7">X-Pro-Lys N-terminal protein methyltransferase 1</fullName>
    </alternativeName>
</protein>
<evidence type="ECO:0000313" key="13">
    <source>
        <dbReference type="EMBL" id="AWM95304.1"/>
    </source>
</evidence>
<dbReference type="CTD" id="36022"/>